<feature type="transmembrane region" description="Helical" evidence="7">
    <location>
        <begin position="139"/>
        <end position="158"/>
    </location>
</feature>
<feature type="transmembrane region" description="Helical" evidence="7">
    <location>
        <begin position="326"/>
        <end position="346"/>
    </location>
</feature>
<keyword evidence="5 7" id="KW-0472">Membrane</keyword>
<evidence type="ECO:0000256" key="7">
    <source>
        <dbReference type="SAM" id="Phobius"/>
    </source>
</evidence>
<feature type="transmembrane region" description="Helical" evidence="7">
    <location>
        <begin position="551"/>
        <end position="571"/>
    </location>
</feature>
<dbReference type="Gene3D" id="1.20.1250.20">
    <property type="entry name" value="MFS general substrate transporter like domains"/>
    <property type="match status" value="2"/>
</dbReference>
<comment type="caution">
    <text evidence="9">The sequence shown here is derived from an EMBL/GenBank/DDBJ whole genome shotgun (WGS) entry which is preliminary data.</text>
</comment>
<gene>
    <name evidence="9" type="ORF">DFP72DRAFT_1032688</name>
</gene>
<keyword evidence="10" id="KW-1185">Reference proteome</keyword>
<name>A0A8H6I3S2_9AGAR</name>
<evidence type="ECO:0000256" key="5">
    <source>
        <dbReference type="ARBA" id="ARBA00023136"/>
    </source>
</evidence>
<dbReference type="SUPFAM" id="SSF103473">
    <property type="entry name" value="MFS general substrate transporter"/>
    <property type="match status" value="2"/>
</dbReference>
<feature type="domain" description="Major facilitator superfamily (MFS) profile" evidence="8">
    <location>
        <begin position="103"/>
        <end position="575"/>
    </location>
</feature>
<evidence type="ECO:0000313" key="10">
    <source>
        <dbReference type="Proteomes" id="UP000521943"/>
    </source>
</evidence>
<dbReference type="Pfam" id="PF07690">
    <property type="entry name" value="MFS_1"/>
    <property type="match status" value="2"/>
</dbReference>
<feature type="transmembrane region" description="Helical" evidence="7">
    <location>
        <begin position="170"/>
        <end position="189"/>
    </location>
</feature>
<dbReference type="GO" id="GO:0016020">
    <property type="term" value="C:membrane"/>
    <property type="evidence" value="ECO:0007669"/>
    <property type="project" value="UniProtKB-SubCell"/>
</dbReference>
<dbReference type="PROSITE" id="PS50850">
    <property type="entry name" value="MFS"/>
    <property type="match status" value="1"/>
</dbReference>
<evidence type="ECO:0000256" key="4">
    <source>
        <dbReference type="ARBA" id="ARBA00022989"/>
    </source>
</evidence>
<dbReference type="InterPro" id="IPR020846">
    <property type="entry name" value="MFS_dom"/>
</dbReference>
<sequence>MFALHDDPNPIRSFLHPHLCFGRCPSRRLGGFDMLSTNRSPFQMSVGADTNVTTMERDASLEDADVVELEPATAVGSKSSSLGEKPADATAPVRRSNLQAVIVVLTVTMAMIVNTGNATAVSISLPTMAREWNLEEADLQWPVAAYPLSSGCLLLAFGRVADLYGRKKTFVAGSIFLTIFTLACGFANNVVTLDILRAIQGMGAAATIPASLGILAHQFPPGRARSAAFATFAAGAPLGGAFGTAVGGVLTEYTAKTWRSSFWLMAGLNLLSAIGGFVSITPDLKEHLPLDRRIDWLGSFLVTAGLVLIVFVLSQGEIAPQQWRTPYIIALLVIGVFLLVVFVFWIRYLEKVQDDPDAVISVWTPPPIMRLSLWRRAEGKYAAMMVIAFVNWCAFLSWAFWAQLYYQNYKGYSVMQTVVRFLPMCVSGLLCNVLVGLTAAHIPVVYLAAVGTAATGCASLLFALIDPEATYWAYGFPAAIISVMGADFVFSAGTLYVAKVSLPHEQSVTGAIFNTMTQLGTAVGVTVSTVAFNQIAQKTPDGQDALRSYVAANWVGFSFGMIGMVLSILFFRNVGAVGDRKAKPVPEEESRALKPLGDEKGAPVDSTSTKGQP</sequence>
<protein>
    <submittedName>
        <fullName evidence="9">Efflux protein</fullName>
    </submittedName>
</protein>
<evidence type="ECO:0000256" key="6">
    <source>
        <dbReference type="SAM" id="MobiDB-lite"/>
    </source>
</evidence>
<dbReference type="Proteomes" id="UP000521943">
    <property type="component" value="Unassembled WGS sequence"/>
</dbReference>
<feature type="transmembrane region" description="Helical" evidence="7">
    <location>
        <begin position="381"/>
        <end position="401"/>
    </location>
</feature>
<reference evidence="9 10" key="1">
    <citation type="submission" date="2020-07" db="EMBL/GenBank/DDBJ databases">
        <title>Comparative genomics of pyrophilous fungi reveals a link between fire events and developmental genes.</title>
        <authorList>
            <consortium name="DOE Joint Genome Institute"/>
            <person name="Steindorff A.S."/>
            <person name="Carver A."/>
            <person name="Calhoun S."/>
            <person name="Stillman K."/>
            <person name="Liu H."/>
            <person name="Lipzen A."/>
            <person name="Pangilinan J."/>
            <person name="Labutti K."/>
            <person name="Bruns T.D."/>
            <person name="Grigoriev I.V."/>
        </authorList>
    </citation>
    <scope>NUCLEOTIDE SEQUENCE [LARGE SCALE GENOMIC DNA]</scope>
    <source>
        <strain evidence="9 10">CBS 144469</strain>
    </source>
</reference>
<feature type="transmembrane region" description="Helical" evidence="7">
    <location>
        <begin position="227"/>
        <end position="250"/>
    </location>
</feature>
<keyword evidence="3 7" id="KW-0812">Transmembrane</keyword>
<feature type="transmembrane region" description="Helical" evidence="7">
    <location>
        <begin position="444"/>
        <end position="465"/>
    </location>
</feature>
<dbReference type="GO" id="GO:0022857">
    <property type="term" value="F:transmembrane transporter activity"/>
    <property type="evidence" value="ECO:0007669"/>
    <property type="project" value="InterPro"/>
</dbReference>
<dbReference type="AlphaFoldDB" id="A0A8H6I3S2"/>
<proteinExistence type="predicted"/>
<accession>A0A8H6I3S2</accession>
<feature type="transmembrane region" description="Helical" evidence="7">
    <location>
        <begin position="421"/>
        <end position="437"/>
    </location>
</feature>
<evidence type="ECO:0000256" key="3">
    <source>
        <dbReference type="ARBA" id="ARBA00022692"/>
    </source>
</evidence>
<dbReference type="PANTHER" id="PTHR42718:SF9">
    <property type="entry name" value="MAJOR FACILITATOR SUPERFAMILY MULTIDRUG TRANSPORTER MFSC"/>
    <property type="match status" value="1"/>
</dbReference>
<dbReference type="EMBL" id="JACGCI010000024">
    <property type="protein sequence ID" value="KAF6756923.1"/>
    <property type="molecule type" value="Genomic_DNA"/>
</dbReference>
<comment type="subcellular location">
    <subcellularLocation>
        <location evidence="1">Membrane</location>
        <topology evidence="1">Multi-pass membrane protein</topology>
    </subcellularLocation>
</comment>
<dbReference type="InterPro" id="IPR011701">
    <property type="entry name" value="MFS"/>
</dbReference>
<feature type="transmembrane region" description="Helical" evidence="7">
    <location>
        <begin position="262"/>
        <end position="282"/>
    </location>
</feature>
<keyword evidence="4 7" id="KW-1133">Transmembrane helix</keyword>
<dbReference type="OrthoDB" id="5086884at2759"/>
<evidence type="ECO:0000313" key="9">
    <source>
        <dbReference type="EMBL" id="KAF6756923.1"/>
    </source>
</evidence>
<organism evidence="9 10">
    <name type="scientific">Ephemerocybe angulata</name>
    <dbReference type="NCBI Taxonomy" id="980116"/>
    <lineage>
        <taxon>Eukaryota</taxon>
        <taxon>Fungi</taxon>
        <taxon>Dikarya</taxon>
        <taxon>Basidiomycota</taxon>
        <taxon>Agaricomycotina</taxon>
        <taxon>Agaricomycetes</taxon>
        <taxon>Agaricomycetidae</taxon>
        <taxon>Agaricales</taxon>
        <taxon>Agaricineae</taxon>
        <taxon>Psathyrellaceae</taxon>
        <taxon>Ephemerocybe</taxon>
    </lineage>
</organism>
<keyword evidence="2" id="KW-0813">Transport</keyword>
<feature type="transmembrane region" description="Helical" evidence="7">
    <location>
        <begin position="100"/>
        <end position="119"/>
    </location>
</feature>
<feature type="compositionally biased region" description="Basic and acidic residues" evidence="6">
    <location>
        <begin position="579"/>
        <end position="602"/>
    </location>
</feature>
<evidence type="ECO:0000256" key="1">
    <source>
        <dbReference type="ARBA" id="ARBA00004141"/>
    </source>
</evidence>
<feature type="region of interest" description="Disordered" evidence="6">
    <location>
        <begin position="579"/>
        <end position="613"/>
    </location>
</feature>
<evidence type="ECO:0000256" key="2">
    <source>
        <dbReference type="ARBA" id="ARBA00022448"/>
    </source>
</evidence>
<feature type="transmembrane region" description="Helical" evidence="7">
    <location>
        <begin position="471"/>
        <end position="498"/>
    </location>
</feature>
<dbReference type="InterPro" id="IPR036259">
    <property type="entry name" value="MFS_trans_sf"/>
</dbReference>
<evidence type="ECO:0000259" key="8">
    <source>
        <dbReference type="PROSITE" id="PS50850"/>
    </source>
</evidence>
<dbReference type="PANTHER" id="PTHR42718">
    <property type="entry name" value="MAJOR FACILITATOR SUPERFAMILY MULTIDRUG TRANSPORTER MFSC"/>
    <property type="match status" value="1"/>
</dbReference>
<feature type="transmembrane region" description="Helical" evidence="7">
    <location>
        <begin position="294"/>
        <end position="314"/>
    </location>
</feature>